<evidence type="ECO:0000313" key="2">
    <source>
        <dbReference type="Proteomes" id="UP001187531"/>
    </source>
</evidence>
<evidence type="ECO:0000313" key="1">
    <source>
        <dbReference type="EMBL" id="KAK2710833.1"/>
    </source>
</evidence>
<dbReference type="AlphaFoldDB" id="A0AA88KX83"/>
<dbReference type="EMBL" id="JAVRJZ010000016">
    <property type="protein sequence ID" value="KAK2710833.1"/>
    <property type="molecule type" value="Genomic_DNA"/>
</dbReference>
<accession>A0AA88KX83</accession>
<keyword evidence="2" id="KW-1185">Reference proteome</keyword>
<organism evidence="1 2">
    <name type="scientific">Artemia franciscana</name>
    <name type="common">Brine shrimp</name>
    <name type="synonym">Artemia sanfranciscana</name>
    <dbReference type="NCBI Taxonomy" id="6661"/>
    <lineage>
        <taxon>Eukaryota</taxon>
        <taxon>Metazoa</taxon>
        <taxon>Ecdysozoa</taxon>
        <taxon>Arthropoda</taxon>
        <taxon>Crustacea</taxon>
        <taxon>Branchiopoda</taxon>
        <taxon>Anostraca</taxon>
        <taxon>Artemiidae</taxon>
        <taxon>Artemia</taxon>
    </lineage>
</organism>
<name>A0AA88KX83_ARTSF</name>
<proteinExistence type="predicted"/>
<comment type="caution">
    <text evidence="1">The sequence shown here is derived from an EMBL/GenBank/DDBJ whole genome shotgun (WGS) entry which is preliminary data.</text>
</comment>
<reference evidence="1" key="1">
    <citation type="submission" date="2023-07" db="EMBL/GenBank/DDBJ databases">
        <title>Chromosome-level genome assembly of Artemia franciscana.</title>
        <authorList>
            <person name="Jo E."/>
        </authorList>
    </citation>
    <scope>NUCLEOTIDE SEQUENCE</scope>
    <source>
        <tissue evidence="1">Whole body</tissue>
    </source>
</reference>
<protein>
    <submittedName>
        <fullName evidence="1">Uncharacterized protein</fullName>
    </submittedName>
</protein>
<sequence length="113" mass="12816">MDSSIRNQPTADGTSIVREILASEKTLEDEWISIESWNLIKKKTSKKKSPLTTLSSDARHPVGLEYAMLDKAMKKSVPADKRRGLEQKAQKVEEAARRSVYRNTNEIVEKCPK</sequence>
<gene>
    <name evidence="1" type="ORF">QYM36_012127</name>
</gene>
<dbReference type="Proteomes" id="UP001187531">
    <property type="component" value="Unassembled WGS sequence"/>
</dbReference>